<dbReference type="AlphaFoldDB" id="A0ABD0JUV0"/>
<dbReference type="Proteomes" id="UP001519460">
    <property type="component" value="Unassembled WGS sequence"/>
</dbReference>
<sequence length="92" mass="10066">MDKRKTDPTYLLQPLVLTRSVPSVLRINVGIHVIVKSPTLRRRVTVAGISQHCLPCVSFPPTRTSRLPAPMLPPCGHPCAGSVQAQGGRWDM</sequence>
<evidence type="ECO:0000313" key="1">
    <source>
        <dbReference type="EMBL" id="KAK7478880.1"/>
    </source>
</evidence>
<reference evidence="1 2" key="1">
    <citation type="journal article" date="2023" name="Sci. Data">
        <title>Genome assembly of the Korean intertidal mud-creeper Batillaria attramentaria.</title>
        <authorList>
            <person name="Patra A.K."/>
            <person name="Ho P.T."/>
            <person name="Jun S."/>
            <person name="Lee S.J."/>
            <person name="Kim Y."/>
            <person name="Won Y.J."/>
        </authorList>
    </citation>
    <scope>NUCLEOTIDE SEQUENCE [LARGE SCALE GENOMIC DNA]</scope>
    <source>
        <strain evidence="1">Wonlab-2016</strain>
    </source>
</reference>
<dbReference type="EMBL" id="JACVVK020000315">
    <property type="protein sequence ID" value="KAK7478880.1"/>
    <property type="molecule type" value="Genomic_DNA"/>
</dbReference>
<protein>
    <submittedName>
        <fullName evidence="1">Uncharacterized protein</fullName>
    </submittedName>
</protein>
<name>A0ABD0JUV0_9CAEN</name>
<organism evidence="1 2">
    <name type="scientific">Batillaria attramentaria</name>
    <dbReference type="NCBI Taxonomy" id="370345"/>
    <lineage>
        <taxon>Eukaryota</taxon>
        <taxon>Metazoa</taxon>
        <taxon>Spiralia</taxon>
        <taxon>Lophotrochozoa</taxon>
        <taxon>Mollusca</taxon>
        <taxon>Gastropoda</taxon>
        <taxon>Caenogastropoda</taxon>
        <taxon>Sorbeoconcha</taxon>
        <taxon>Cerithioidea</taxon>
        <taxon>Batillariidae</taxon>
        <taxon>Batillaria</taxon>
    </lineage>
</organism>
<evidence type="ECO:0000313" key="2">
    <source>
        <dbReference type="Proteomes" id="UP001519460"/>
    </source>
</evidence>
<keyword evidence="2" id="KW-1185">Reference proteome</keyword>
<accession>A0ABD0JUV0</accession>
<comment type="caution">
    <text evidence="1">The sequence shown here is derived from an EMBL/GenBank/DDBJ whole genome shotgun (WGS) entry which is preliminary data.</text>
</comment>
<gene>
    <name evidence="1" type="ORF">BaRGS_00029861</name>
</gene>
<proteinExistence type="predicted"/>